<sequence>NSDDSYTVISLLSDVDPGADGSGSIILDPTSGLFSQWNGSSWSGTLNSSQFDKTHMYIMNNMAEQTLNLEYKGLPIYADQVEISLSSGWNRIGYLPRANLSLDDAMVNLSSAADGDLIKNQFEFSIYISDYGWVGDLERMYPDLGYMIKVANGQTFNYPAGLIDAPTDAKLIAESTEEALPEIPWNVNHRKFEGSMSIIALISELEYDINDPSDAVIGLIGNEIRGVARPEYIPALEAYRIFMMVHGRPSEHMVDNISFQIYDHDMEYVYEAFEVIPYEENGLMGTLDNPFNLSKNIQRGDKGFIPEDFSVYQNYPNPFNPITNLRYDLPEQAQVTVIVYDQLGREVTQLVNTVQDAGFRSVHWDATDMHGKPVSAGVYLYQIRAGEFVQTRKMVLLK</sequence>
<gene>
    <name evidence="2" type="ORF">METZ01_LOCUS221702</name>
</gene>
<feature type="non-terminal residue" evidence="2">
    <location>
        <position position="1"/>
    </location>
</feature>
<organism evidence="2">
    <name type="scientific">marine metagenome</name>
    <dbReference type="NCBI Taxonomy" id="408172"/>
    <lineage>
        <taxon>unclassified sequences</taxon>
        <taxon>metagenomes</taxon>
        <taxon>ecological metagenomes</taxon>
    </lineage>
</organism>
<dbReference type="Pfam" id="PF13860">
    <property type="entry name" value="FlgD_ig"/>
    <property type="match status" value="1"/>
</dbReference>
<feature type="domain" description="FlgD/Vpr Ig-like" evidence="1">
    <location>
        <begin position="324"/>
        <end position="385"/>
    </location>
</feature>
<dbReference type="EMBL" id="UINC01052934">
    <property type="protein sequence ID" value="SVB68848.1"/>
    <property type="molecule type" value="Genomic_DNA"/>
</dbReference>
<dbReference type="NCBIfam" id="TIGR04183">
    <property type="entry name" value="Por_Secre_tail"/>
    <property type="match status" value="1"/>
</dbReference>
<proteinExistence type="predicted"/>
<evidence type="ECO:0000259" key="1">
    <source>
        <dbReference type="Pfam" id="PF13860"/>
    </source>
</evidence>
<accession>A0A382G0M5</accession>
<protein>
    <recommendedName>
        <fullName evidence="1">FlgD/Vpr Ig-like domain-containing protein</fullName>
    </recommendedName>
</protein>
<dbReference type="Gene3D" id="2.60.40.4070">
    <property type="match status" value="1"/>
</dbReference>
<dbReference type="InterPro" id="IPR026444">
    <property type="entry name" value="Secre_tail"/>
</dbReference>
<evidence type="ECO:0000313" key="2">
    <source>
        <dbReference type="EMBL" id="SVB68848.1"/>
    </source>
</evidence>
<dbReference type="InterPro" id="IPR025965">
    <property type="entry name" value="FlgD/Vpr_Ig-like"/>
</dbReference>
<reference evidence="2" key="1">
    <citation type="submission" date="2018-05" db="EMBL/GenBank/DDBJ databases">
        <authorList>
            <person name="Lanie J.A."/>
            <person name="Ng W.-L."/>
            <person name="Kazmierczak K.M."/>
            <person name="Andrzejewski T.M."/>
            <person name="Davidsen T.M."/>
            <person name="Wayne K.J."/>
            <person name="Tettelin H."/>
            <person name="Glass J.I."/>
            <person name="Rusch D."/>
            <person name="Podicherti R."/>
            <person name="Tsui H.-C.T."/>
            <person name="Winkler M.E."/>
        </authorList>
    </citation>
    <scope>NUCLEOTIDE SEQUENCE</scope>
</reference>
<dbReference type="AlphaFoldDB" id="A0A382G0M5"/>
<name>A0A382G0M5_9ZZZZ</name>